<evidence type="ECO:0000313" key="3">
    <source>
        <dbReference type="EMBL" id="CAH3164722.1"/>
    </source>
</evidence>
<proteinExistence type="predicted"/>
<protein>
    <submittedName>
        <fullName evidence="3">Uncharacterized protein</fullName>
    </submittedName>
</protein>
<dbReference type="PANTHER" id="PTHR28489">
    <property type="entry name" value="RENTINAL DEGENERATION 3-LIKE"/>
    <property type="match status" value="1"/>
</dbReference>
<keyword evidence="4" id="KW-1185">Reference proteome</keyword>
<organism evidence="3 4">
    <name type="scientific">Porites lobata</name>
    <dbReference type="NCBI Taxonomy" id="104759"/>
    <lineage>
        <taxon>Eukaryota</taxon>
        <taxon>Metazoa</taxon>
        <taxon>Cnidaria</taxon>
        <taxon>Anthozoa</taxon>
        <taxon>Hexacorallia</taxon>
        <taxon>Scleractinia</taxon>
        <taxon>Fungiina</taxon>
        <taxon>Poritidae</taxon>
        <taxon>Porites</taxon>
    </lineage>
</organism>
<sequence>MQNVFPARELYNSNPCRDLWDSEQLSQIAGSQGSQNSSSDMFSQSRMSQLKGLSSFDVWSQPSNSQQLLEDEPVKYYMKYMTKPPLFSESERQSQKMQKPPQTVKSYKEMIEIQKKQTAERDDRDVLDSFISLLKDYTKEVKTAMDSFKDSIDSTLASKAEQVATAASQSADLIKKLKDDLLESFGCLRKDLKENEDLKEIIAKQNERIAEQDLQIKILQSQLKDCLTREEKLTEKHEKHMEREDKVLQKLDEISSRQASTEKGLLLQRSSTLGNAILNQSAKCVKDDIIEYVSQNPPNRAFRNQFAWNSTEVPNVRLHHMAPETQPVPHPSIQNIAGSIPFNYQLQGSNNRQLMPSLDCQYHPQPSLSHASEADAVVPSVNIQYQTGIASGTQHQPNVHPTAAIAPMRPVSHDNQQSSHLHQCTNVAERHVLQQVYGTPDLSSGDQAALPSELEAVRASAKYSEENVIRPSTSPGVRVPTLTNAAWPKQSPIAAVHPQIRVKRELETEKMKASRPCAKGPRKEDPFDIFVFDLTSSPEDEICEIQRSKPVSLKTASQSVANTHRTRSKTMTSLKNAIEDKTTVSTADSNDVKNQKRSKSKINSYLPSVKKRSSSLHGKTSPASKHYKEGKDNTDGYSLVPTTPNRPVIAVIENGIPRSKVAKNVFQGSKTSFKRNQLAAKRKLSFDASELFEGLEDDTNIQQITESIRKHSQRKRVYQIYLLQAPVVQKVVNAIYRVNHVLNALGLKLKAKDSLPVKAESDVVCEALMMELESQIKDVERINRDVEREKRRLSNIADYSWLISTPSKSFEIPQIERLALEQLASKVRPEDSGSIISEFRNAVEGIPRDTSELPQVMRCIIEKNLLERPNKSEETESTLRWMTRSLSQLRAISNHTSGRVYPVEDIELQSVPEPRRVKIKWHAYDVENTYSKQCKTMSSGLPEFIPVT</sequence>
<accession>A0ABN8QHK8</accession>
<feature type="region of interest" description="Disordered" evidence="2">
    <location>
        <begin position="556"/>
        <end position="575"/>
    </location>
</feature>
<evidence type="ECO:0000313" key="4">
    <source>
        <dbReference type="Proteomes" id="UP001159405"/>
    </source>
</evidence>
<feature type="coiled-coil region" evidence="1">
    <location>
        <begin position="765"/>
        <end position="796"/>
    </location>
</feature>
<feature type="region of interest" description="Disordered" evidence="2">
    <location>
        <begin position="584"/>
        <end position="640"/>
    </location>
</feature>
<feature type="non-terminal residue" evidence="3">
    <location>
        <position position="948"/>
    </location>
</feature>
<dbReference type="Proteomes" id="UP001159405">
    <property type="component" value="Unassembled WGS sequence"/>
</dbReference>
<evidence type="ECO:0000256" key="2">
    <source>
        <dbReference type="SAM" id="MobiDB-lite"/>
    </source>
</evidence>
<gene>
    <name evidence="3" type="ORF">PLOB_00006823</name>
</gene>
<dbReference type="Pfam" id="PF14473">
    <property type="entry name" value="RD3"/>
    <property type="match status" value="1"/>
</dbReference>
<evidence type="ECO:0000256" key="1">
    <source>
        <dbReference type="SAM" id="Coils"/>
    </source>
</evidence>
<reference evidence="3 4" key="1">
    <citation type="submission" date="2022-05" db="EMBL/GenBank/DDBJ databases">
        <authorList>
            <consortium name="Genoscope - CEA"/>
            <person name="William W."/>
        </authorList>
    </citation>
    <scope>NUCLEOTIDE SEQUENCE [LARGE SCALE GENOMIC DNA]</scope>
</reference>
<feature type="coiled-coil region" evidence="1">
    <location>
        <begin position="188"/>
        <end position="236"/>
    </location>
</feature>
<dbReference type="PANTHER" id="PTHR28489:SF2">
    <property type="entry name" value="RENTINAL DEGENERATION 3-LIKE"/>
    <property type="match status" value="1"/>
</dbReference>
<keyword evidence="1" id="KW-0175">Coiled coil</keyword>
<name>A0ABN8QHK8_9CNID</name>
<dbReference type="InterPro" id="IPR028092">
    <property type="entry name" value="RD3"/>
</dbReference>
<dbReference type="EMBL" id="CALNXK010000130">
    <property type="protein sequence ID" value="CAH3164722.1"/>
    <property type="molecule type" value="Genomic_DNA"/>
</dbReference>
<comment type="caution">
    <text evidence="3">The sequence shown here is derived from an EMBL/GenBank/DDBJ whole genome shotgun (WGS) entry which is preliminary data.</text>
</comment>